<dbReference type="EMBL" id="FLUP01000001">
    <property type="protein sequence ID" value="SBW06491.1"/>
    <property type="molecule type" value="Genomic_DNA"/>
</dbReference>
<evidence type="ECO:0000313" key="1">
    <source>
        <dbReference type="EMBL" id="SBW06491.1"/>
    </source>
</evidence>
<accession>A0A212K453</accession>
<organism evidence="1">
    <name type="scientific">uncultured Desulfovibrio sp</name>
    <dbReference type="NCBI Taxonomy" id="167968"/>
    <lineage>
        <taxon>Bacteria</taxon>
        <taxon>Pseudomonadati</taxon>
        <taxon>Thermodesulfobacteriota</taxon>
        <taxon>Desulfovibrionia</taxon>
        <taxon>Desulfovibrionales</taxon>
        <taxon>Desulfovibrionaceae</taxon>
        <taxon>Desulfovibrio</taxon>
        <taxon>environmental samples</taxon>
    </lineage>
</organism>
<evidence type="ECO:0008006" key="2">
    <source>
        <dbReference type="Google" id="ProtNLM"/>
    </source>
</evidence>
<dbReference type="RefSeq" id="WP_227119430.1">
    <property type="nucleotide sequence ID" value="NZ_LT598928.1"/>
</dbReference>
<reference evidence="1" key="1">
    <citation type="submission" date="2016-04" db="EMBL/GenBank/DDBJ databases">
        <authorList>
            <person name="Evans L.H."/>
            <person name="Alamgir A."/>
            <person name="Owens N."/>
            <person name="Weber N.D."/>
            <person name="Virtaneva K."/>
            <person name="Barbian K."/>
            <person name="Babar A."/>
            <person name="Rosenke K."/>
        </authorList>
    </citation>
    <scope>NUCLEOTIDE SEQUENCE</scope>
    <source>
        <strain evidence="1">92-2</strain>
    </source>
</reference>
<gene>
    <name evidence="1" type="ORF">KM92DES2_12197</name>
</gene>
<proteinExistence type="predicted"/>
<protein>
    <recommendedName>
        <fullName evidence="2">Nucleoside 2-deoxyribosyltransferase</fullName>
    </recommendedName>
</protein>
<dbReference type="AlphaFoldDB" id="A0A212K453"/>
<sequence length="140" mass="15504">MLMHTGSRTRKLYICTTTRNLAAYRQLQQALELAPYEVQDWTRFLPEPGANIDQRKNEDPHGAAFFFCSRALGGADLVVYLGPSGCDASAELGIAWAAGVPVWGVAGPHEKPGVMIKGCVARWFPTLDALIEELTRWRGW</sequence>
<name>A0A212K453_9BACT</name>